<name>A0A916SEB7_9MICO</name>
<dbReference type="RefSeq" id="WP_188509297.1">
    <property type="nucleotide sequence ID" value="NZ_BMGB01000001.1"/>
</dbReference>
<comment type="caution">
    <text evidence="1">The sequence shown here is derived from an EMBL/GenBank/DDBJ whole genome shotgun (WGS) entry which is preliminary data.</text>
</comment>
<evidence type="ECO:0000313" key="2">
    <source>
        <dbReference type="Proteomes" id="UP000606922"/>
    </source>
</evidence>
<dbReference type="Proteomes" id="UP000606922">
    <property type="component" value="Unassembled WGS sequence"/>
</dbReference>
<dbReference type="Pfam" id="PF19850">
    <property type="entry name" value="DUF6325"/>
    <property type="match status" value="1"/>
</dbReference>
<organism evidence="1 2">
    <name type="scientific">Conyzicola nivalis</name>
    <dbReference type="NCBI Taxonomy" id="1477021"/>
    <lineage>
        <taxon>Bacteria</taxon>
        <taxon>Bacillati</taxon>
        <taxon>Actinomycetota</taxon>
        <taxon>Actinomycetes</taxon>
        <taxon>Micrococcales</taxon>
        <taxon>Microbacteriaceae</taxon>
        <taxon>Conyzicola</taxon>
    </lineage>
</organism>
<reference evidence="1" key="1">
    <citation type="journal article" date="2014" name="Int. J. Syst. Evol. Microbiol.">
        <title>Complete genome sequence of Corynebacterium casei LMG S-19264T (=DSM 44701T), isolated from a smear-ripened cheese.</title>
        <authorList>
            <consortium name="US DOE Joint Genome Institute (JGI-PGF)"/>
            <person name="Walter F."/>
            <person name="Albersmeier A."/>
            <person name="Kalinowski J."/>
            <person name="Ruckert C."/>
        </authorList>
    </citation>
    <scope>NUCLEOTIDE SEQUENCE</scope>
    <source>
        <strain evidence="1">CGMCC 1.12813</strain>
    </source>
</reference>
<reference evidence="1" key="2">
    <citation type="submission" date="2020-09" db="EMBL/GenBank/DDBJ databases">
        <authorList>
            <person name="Sun Q."/>
            <person name="Zhou Y."/>
        </authorList>
    </citation>
    <scope>NUCLEOTIDE SEQUENCE</scope>
    <source>
        <strain evidence="1">CGMCC 1.12813</strain>
    </source>
</reference>
<gene>
    <name evidence="1" type="ORF">GCM10010979_06940</name>
</gene>
<accession>A0A916SEB7</accession>
<sequence>MPLAQIEILTLAFPGNRFNGQILPELAKLVEDGTITIIDGLFVGVDPNGDIGYTEFDELGVGEEAAALSELVDRFDELISAEDVLEIAAGLEPNSSAAVLVFEHTWQLPLRDAIVGSGGVLLDSVRIPGRVVDDVLAAVAELDN</sequence>
<evidence type="ECO:0000313" key="1">
    <source>
        <dbReference type="EMBL" id="GGA95074.1"/>
    </source>
</evidence>
<keyword evidence="2" id="KW-1185">Reference proteome</keyword>
<evidence type="ECO:0008006" key="3">
    <source>
        <dbReference type="Google" id="ProtNLM"/>
    </source>
</evidence>
<dbReference type="EMBL" id="BMGB01000001">
    <property type="protein sequence ID" value="GGA95074.1"/>
    <property type="molecule type" value="Genomic_DNA"/>
</dbReference>
<dbReference type="AlphaFoldDB" id="A0A916SEB7"/>
<protein>
    <recommendedName>
        <fullName evidence="3">DUF1269 domain-containing protein</fullName>
    </recommendedName>
</protein>
<dbReference type="InterPro" id="IPR046288">
    <property type="entry name" value="DUF6325"/>
</dbReference>
<proteinExistence type="predicted"/>